<sequence length="90" mass="10312">MASSVNSVVFVVFLMILLISTEIQNGHAQRRDIYCEKVRSKRAPPDTCNKKDADALCKNTCWTKETYIEGKCLLLPKTTKKACYCWQFNC</sequence>
<dbReference type="Proteomes" id="UP001295469">
    <property type="component" value="Chromosome A04"/>
</dbReference>
<gene>
    <name evidence="4" type="primary">BnaA04g10960D</name>
    <name evidence="2" type="ORF">DARMORV10_A04P14290.1</name>
    <name evidence="3" type="ORF">DARMORV10_A04P14320.1</name>
    <name evidence="4" type="ORF">GSBRNA2T00068549001</name>
</gene>
<dbReference type="Proteomes" id="UP000028999">
    <property type="component" value="Unassembled WGS sequence"/>
</dbReference>
<dbReference type="AlphaFoldDB" id="A0A078HPH3"/>
<dbReference type="EMBL" id="LK032456">
    <property type="protein sequence ID" value="CDY39757.1"/>
    <property type="molecule type" value="Genomic_DNA"/>
</dbReference>
<reference evidence="4" key="2">
    <citation type="submission" date="2014-06" db="EMBL/GenBank/DDBJ databases">
        <authorList>
            <person name="Genoscope - CEA"/>
        </authorList>
    </citation>
    <scope>NUCLEOTIDE SEQUENCE</scope>
</reference>
<dbReference type="EMBL" id="HG994358">
    <property type="protein sequence ID" value="CAF2274562.1"/>
    <property type="molecule type" value="Genomic_DNA"/>
</dbReference>
<evidence type="ECO:0000313" key="2">
    <source>
        <dbReference type="EMBL" id="CAF2274562.1"/>
    </source>
</evidence>
<evidence type="ECO:0000256" key="1">
    <source>
        <dbReference type="SAM" id="SignalP"/>
    </source>
</evidence>
<reference evidence="2" key="3">
    <citation type="submission" date="2021-01" db="EMBL/GenBank/DDBJ databases">
        <authorList>
            <consortium name="Genoscope - CEA"/>
            <person name="William W."/>
        </authorList>
    </citation>
    <scope>NUCLEOTIDE SEQUENCE</scope>
</reference>
<evidence type="ECO:0000313" key="5">
    <source>
        <dbReference type="Proteomes" id="UP000028999"/>
    </source>
</evidence>
<accession>A0A078HPH3</accession>
<protein>
    <submittedName>
        <fullName evidence="2">(rape) hypothetical protein</fullName>
    </submittedName>
    <submittedName>
        <fullName evidence="4">BnaA04g10960D protein</fullName>
    </submittedName>
</protein>
<evidence type="ECO:0000313" key="3">
    <source>
        <dbReference type="EMBL" id="CAF2274586.1"/>
    </source>
</evidence>
<dbReference type="PaxDb" id="3708-A0A078HPH3"/>
<reference evidence="4 5" key="1">
    <citation type="journal article" date="2014" name="Science">
        <title>Plant genetics. Early allopolyploid evolution in the post-Neolithic Brassica napus oilseed genome.</title>
        <authorList>
            <person name="Chalhoub B."/>
            <person name="Denoeud F."/>
            <person name="Liu S."/>
            <person name="Parkin I.A."/>
            <person name="Tang H."/>
            <person name="Wang X."/>
            <person name="Chiquet J."/>
            <person name="Belcram H."/>
            <person name="Tong C."/>
            <person name="Samans B."/>
            <person name="Correa M."/>
            <person name="Da Silva C."/>
            <person name="Just J."/>
            <person name="Falentin C."/>
            <person name="Koh C.S."/>
            <person name="Le Clainche I."/>
            <person name="Bernard M."/>
            <person name="Bento P."/>
            <person name="Noel B."/>
            <person name="Labadie K."/>
            <person name="Alberti A."/>
            <person name="Charles M."/>
            <person name="Arnaud D."/>
            <person name="Guo H."/>
            <person name="Daviaud C."/>
            <person name="Alamery S."/>
            <person name="Jabbari K."/>
            <person name="Zhao M."/>
            <person name="Edger P.P."/>
            <person name="Chelaifa H."/>
            <person name="Tack D."/>
            <person name="Lassalle G."/>
            <person name="Mestiri I."/>
            <person name="Schnel N."/>
            <person name="Le Paslier M.C."/>
            <person name="Fan G."/>
            <person name="Renault V."/>
            <person name="Bayer P.E."/>
            <person name="Golicz A.A."/>
            <person name="Manoli S."/>
            <person name="Lee T.H."/>
            <person name="Thi V.H."/>
            <person name="Chalabi S."/>
            <person name="Hu Q."/>
            <person name="Fan C."/>
            <person name="Tollenaere R."/>
            <person name="Lu Y."/>
            <person name="Battail C."/>
            <person name="Shen J."/>
            <person name="Sidebottom C.H."/>
            <person name="Wang X."/>
            <person name="Canaguier A."/>
            <person name="Chauveau A."/>
            <person name="Berard A."/>
            <person name="Deniot G."/>
            <person name="Guan M."/>
            <person name="Liu Z."/>
            <person name="Sun F."/>
            <person name="Lim Y.P."/>
            <person name="Lyons E."/>
            <person name="Town C.D."/>
            <person name="Bancroft I."/>
            <person name="Wang X."/>
            <person name="Meng J."/>
            <person name="Ma J."/>
            <person name="Pires J.C."/>
            <person name="King G.J."/>
            <person name="Brunel D."/>
            <person name="Delourme R."/>
            <person name="Renard M."/>
            <person name="Aury J.M."/>
            <person name="Adams K.L."/>
            <person name="Batley J."/>
            <person name="Snowdon R.J."/>
            <person name="Tost J."/>
            <person name="Edwards D."/>
            <person name="Zhou Y."/>
            <person name="Hua W."/>
            <person name="Sharpe A.G."/>
            <person name="Paterson A.H."/>
            <person name="Guan C."/>
            <person name="Wincker P."/>
        </authorList>
    </citation>
    <scope>NUCLEOTIDE SEQUENCE [LARGE SCALE GENOMIC DNA]</scope>
    <source>
        <strain evidence="5">cv. Darmor-bzh</strain>
    </source>
</reference>
<dbReference type="OMA" id="ATTTYCE"/>
<feature type="signal peptide" evidence="1">
    <location>
        <begin position="1"/>
        <end position="28"/>
    </location>
</feature>
<dbReference type="InterPro" id="IPR027446">
    <property type="entry name" value="VSG_C_dom_sf"/>
</dbReference>
<dbReference type="STRING" id="3708.A0A078HPH3"/>
<feature type="chain" id="PRO_5040665663" evidence="1">
    <location>
        <begin position="29"/>
        <end position="90"/>
    </location>
</feature>
<proteinExistence type="predicted"/>
<dbReference type="Gramene" id="CDY39757">
    <property type="protein sequence ID" value="CDY39757"/>
    <property type="gene ID" value="GSBRNA2T00068549001"/>
</dbReference>
<name>A0A078HPH3_BRANA</name>
<keyword evidence="1" id="KW-0732">Signal</keyword>
<keyword evidence="5" id="KW-1185">Reference proteome</keyword>
<dbReference type="SUPFAM" id="SSF118251">
    <property type="entry name" value="Variant surface glycoprotein MITAT 1.2, VSG 221, C-terminal domain"/>
    <property type="match status" value="1"/>
</dbReference>
<organism evidence="4 5">
    <name type="scientific">Brassica napus</name>
    <name type="common">Rape</name>
    <dbReference type="NCBI Taxonomy" id="3708"/>
    <lineage>
        <taxon>Eukaryota</taxon>
        <taxon>Viridiplantae</taxon>
        <taxon>Streptophyta</taxon>
        <taxon>Embryophyta</taxon>
        <taxon>Tracheophyta</taxon>
        <taxon>Spermatophyta</taxon>
        <taxon>Magnoliopsida</taxon>
        <taxon>eudicotyledons</taxon>
        <taxon>Gunneridae</taxon>
        <taxon>Pentapetalae</taxon>
        <taxon>rosids</taxon>
        <taxon>malvids</taxon>
        <taxon>Brassicales</taxon>
        <taxon>Brassicaceae</taxon>
        <taxon>Brassiceae</taxon>
        <taxon>Brassica</taxon>
    </lineage>
</organism>
<dbReference type="EMBL" id="HG994358">
    <property type="protein sequence ID" value="CAF2274586.1"/>
    <property type="molecule type" value="Genomic_DNA"/>
</dbReference>
<evidence type="ECO:0000313" key="4">
    <source>
        <dbReference type="EMBL" id="CDY39757.1"/>
    </source>
</evidence>